<dbReference type="Proteomes" id="UP000270342">
    <property type="component" value="Unassembled WGS sequence"/>
</dbReference>
<comment type="caution">
    <text evidence="6">The sequence shown here is derived from an EMBL/GenBank/DDBJ whole genome shotgun (WGS) entry which is preliminary data.</text>
</comment>
<dbReference type="RefSeq" id="WP_121087645.1">
    <property type="nucleotide sequence ID" value="NZ_RBZU01000006.1"/>
</dbReference>
<dbReference type="GO" id="GO:0003700">
    <property type="term" value="F:DNA-binding transcription factor activity"/>
    <property type="evidence" value="ECO:0007669"/>
    <property type="project" value="InterPro"/>
</dbReference>
<proteinExistence type="inferred from homology"/>
<dbReference type="AlphaFoldDB" id="A0A494XSF6"/>
<dbReference type="SUPFAM" id="SSF53850">
    <property type="entry name" value="Periplasmic binding protein-like II"/>
    <property type="match status" value="1"/>
</dbReference>
<dbReference type="SUPFAM" id="SSF46785">
    <property type="entry name" value="Winged helix' DNA-binding domain"/>
    <property type="match status" value="1"/>
</dbReference>
<keyword evidence="2" id="KW-0805">Transcription regulation</keyword>
<keyword evidence="7" id="KW-1185">Reference proteome</keyword>
<comment type="similarity">
    <text evidence="1">Belongs to the LysR transcriptional regulatory family.</text>
</comment>
<keyword evidence="3" id="KW-0238">DNA-binding</keyword>
<dbReference type="InterPro" id="IPR005119">
    <property type="entry name" value="LysR_subst-bd"/>
</dbReference>
<dbReference type="Pfam" id="PF03466">
    <property type="entry name" value="LysR_substrate"/>
    <property type="match status" value="1"/>
</dbReference>
<accession>A0A494XSF6</accession>
<dbReference type="PANTHER" id="PTHR30126">
    <property type="entry name" value="HTH-TYPE TRANSCRIPTIONAL REGULATOR"/>
    <property type="match status" value="1"/>
</dbReference>
<evidence type="ECO:0000259" key="5">
    <source>
        <dbReference type="PROSITE" id="PS50931"/>
    </source>
</evidence>
<protein>
    <submittedName>
        <fullName evidence="6">LysR family transcriptional regulator</fullName>
    </submittedName>
</protein>
<evidence type="ECO:0000256" key="1">
    <source>
        <dbReference type="ARBA" id="ARBA00009437"/>
    </source>
</evidence>
<organism evidence="6 7">
    <name type="scientific">Pararobbsia silviterrae</name>
    <dbReference type="NCBI Taxonomy" id="1792498"/>
    <lineage>
        <taxon>Bacteria</taxon>
        <taxon>Pseudomonadati</taxon>
        <taxon>Pseudomonadota</taxon>
        <taxon>Betaproteobacteria</taxon>
        <taxon>Burkholderiales</taxon>
        <taxon>Burkholderiaceae</taxon>
        <taxon>Pararobbsia</taxon>
    </lineage>
</organism>
<feature type="domain" description="HTH lysR-type" evidence="5">
    <location>
        <begin position="8"/>
        <end position="65"/>
    </location>
</feature>
<evidence type="ECO:0000313" key="7">
    <source>
        <dbReference type="Proteomes" id="UP000270342"/>
    </source>
</evidence>
<dbReference type="PANTHER" id="PTHR30126:SF4">
    <property type="entry name" value="LYSR FAMILY TRANSCRIPTIONAL REGULATOR"/>
    <property type="match status" value="1"/>
</dbReference>
<evidence type="ECO:0000256" key="4">
    <source>
        <dbReference type="ARBA" id="ARBA00023163"/>
    </source>
</evidence>
<gene>
    <name evidence="6" type="ORF">D7S86_14920</name>
</gene>
<name>A0A494XSF6_9BURK</name>
<dbReference type="OrthoDB" id="5293066at2"/>
<dbReference type="Gene3D" id="1.10.10.10">
    <property type="entry name" value="Winged helix-like DNA-binding domain superfamily/Winged helix DNA-binding domain"/>
    <property type="match status" value="1"/>
</dbReference>
<sequence>MSRRLFKIPLEGLNVLDAIDRYGSFAGAAQHLCVVTSSITHSVKSLEEILGITLFDRSGRRAHFTAEGRAILERGRLLLAQVGEFNDSLQSLATGWEPRLRIAADQVVRMETLMSVIDEFYAATSGTALHLTQEAGSGVWDALMSGRADLIVGAPGEGPPDGGYESIVMHEMRFVFAVAANHPLAQVKEAITAEMIEAHRSVVISDTTIGLPRLRRGLLHNRDVLYVPNTMSKLQAILQGTACGFLPTRLAEVQVKRGALRILEVPIPHPPAESRIAWRRDEDGKALRWWIDRLTAPGFDAPLFF</sequence>
<evidence type="ECO:0000256" key="3">
    <source>
        <dbReference type="ARBA" id="ARBA00023125"/>
    </source>
</evidence>
<dbReference type="GO" id="GO:0000976">
    <property type="term" value="F:transcription cis-regulatory region binding"/>
    <property type="evidence" value="ECO:0007669"/>
    <property type="project" value="TreeGrafter"/>
</dbReference>
<dbReference type="Pfam" id="PF00126">
    <property type="entry name" value="HTH_1"/>
    <property type="match status" value="1"/>
</dbReference>
<dbReference type="EMBL" id="RBZU01000006">
    <property type="protein sequence ID" value="RKP53570.1"/>
    <property type="molecule type" value="Genomic_DNA"/>
</dbReference>
<dbReference type="InterPro" id="IPR036388">
    <property type="entry name" value="WH-like_DNA-bd_sf"/>
</dbReference>
<dbReference type="InterPro" id="IPR036390">
    <property type="entry name" value="WH_DNA-bd_sf"/>
</dbReference>
<dbReference type="InterPro" id="IPR000847">
    <property type="entry name" value="LysR_HTH_N"/>
</dbReference>
<dbReference type="Gene3D" id="3.40.190.10">
    <property type="entry name" value="Periplasmic binding protein-like II"/>
    <property type="match status" value="2"/>
</dbReference>
<keyword evidence="4" id="KW-0804">Transcription</keyword>
<evidence type="ECO:0000313" key="6">
    <source>
        <dbReference type="EMBL" id="RKP53570.1"/>
    </source>
</evidence>
<reference evidence="6 7" key="1">
    <citation type="submission" date="2018-10" db="EMBL/GenBank/DDBJ databases">
        <title>Robbsia sp. DHC34, isolated from soil.</title>
        <authorList>
            <person name="Gao Z.-H."/>
            <person name="Qiu L.-H."/>
        </authorList>
    </citation>
    <scope>NUCLEOTIDE SEQUENCE [LARGE SCALE GENOMIC DNA]</scope>
    <source>
        <strain evidence="6 7">DHC34</strain>
    </source>
</reference>
<evidence type="ECO:0000256" key="2">
    <source>
        <dbReference type="ARBA" id="ARBA00023015"/>
    </source>
</evidence>
<dbReference type="PROSITE" id="PS50931">
    <property type="entry name" value="HTH_LYSR"/>
    <property type="match status" value="1"/>
</dbReference>